<evidence type="ECO:0000313" key="2">
    <source>
        <dbReference type="EMBL" id="HGZ12135.1"/>
    </source>
</evidence>
<accession>A0A7C5AMC5</accession>
<dbReference type="EMBL" id="DTKJ01000055">
    <property type="protein sequence ID" value="HGZ12135.1"/>
    <property type="molecule type" value="Genomic_DNA"/>
</dbReference>
<name>A0A7C5AMC5_9BACT</name>
<evidence type="ECO:0000259" key="1">
    <source>
        <dbReference type="Pfam" id="PF04028"/>
    </source>
</evidence>
<gene>
    <name evidence="2" type="ORF">ENW48_07950</name>
</gene>
<feature type="domain" description="DUF374" evidence="1">
    <location>
        <begin position="68"/>
        <end position="136"/>
    </location>
</feature>
<reference evidence="2" key="1">
    <citation type="journal article" date="2020" name="mSystems">
        <title>Genome- and Community-Level Interaction Insights into Carbon Utilization and Element Cycling Functions of Hydrothermarchaeota in Hydrothermal Sediment.</title>
        <authorList>
            <person name="Zhou Z."/>
            <person name="Liu Y."/>
            <person name="Xu W."/>
            <person name="Pan J."/>
            <person name="Luo Z.H."/>
            <person name="Li M."/>
        </authorList>
    </citation>
    <scope>NUCLEOTIDE SEQUENCE [LARGE SCALE GENOMIC DNA]</scope>
    <source>
        <strain evidence="2">SpSt-853</strain>
    </source>
</reference>
<dbReference type="Pfam" id="PF04028">
    <property type="entry name" value="DUF374"/>
    <property type="match status" value="1"/>
</dbReference>
<dbReference type="CDD" id="cd07983">
    <property type="entry name" value="LPLAT_DUF374-like"/>
    <property type="match status" value="1"/>
</dbReference>
<sequence length="235" mass="25891">MKINLDHPGWRRLGPLLARGLVRLIYGTSQSMLNGDPEGRRWALSGAPVIFTVWHGHLLAPLFFARIYCPKRPAIVLMASPSRDGEFIAEVARGLGFITVPGSARKGGVKALKHLASWLRRGHAAGLAADGSRGPRHVVQKGVLYLARETQTPIVPLAVAASRKVTLNTWDRFEIPLPLGRSAILLGPPLWVAPQERGAALEARRLELQNRLNHLYSRSQKYFSPFPPEEPEGNS</sequence>
<proteinExistence type="predicted"/>
<organism evidence="2">
    <name type="scientific">Desulfobacca acetoxidans</name>
    <dbReference type="NCBI Taxonomy" id="60893"/>
    <lineage>
        <taxon>Bacteria</taxon>
        <taxon>Pseudomonadati</taxon>
        <taxon>Thermodesulfobacteriota</taxon>
        <taxon>Desulfobaccia</taxon>
        <taxon>Desulfobaccales</taxon>
        <taxon>Desulfobaccaceae</taxon>
        <taxon>Desulfobacca</taxon>
    </lineage>
</organism>
<protein>
    <submittedName>
        <fullName evidence="2">DUF374 domain-containing protein</fullName>
    </submittedName>
</protein>
<dbReference type="InterPro" id="IPR007172">
    <property type="entry name" value="DUF374"/>
</dbReference>
<dbReference type="AlphaFoldDB" id="A0A7C5AMC5"/>
<comment type="caution">
    <text evidence="2">The sequence shown here is derived from an EMBL/GenBank/DDBJ whole genome shotgun (WGS) entry which is preliminary data.</text>
</comment>